<proteinExistence type="predicted"/>
<keyword evidence="1" id="KW-0472">Membrane</keyword>
<keyword evidence="1" id="KW-1133">Transmembrane helix</keyword>
<feature type="transmembrane region" description="Helical" evidence="1">
    <location>
        <begin position="31"/>
        <end position="54"/>
    </location>
</feature>
<dbReference type="Proteomes" id="UP000248146">
    <property type="component" value="Unassembled WGS sequence"/>
</dbReference>
<gene>
    <name evidence="2" type="ORF">DMO17_11930</name>
</gene>
<keyword evidence="1" id="KW-0812">Transmembrane</keyword>
<accession>A0A2V4KST1</accession>
<evidence type="ECO:0000256" key="1">
    <source>
        <dbReference type="SAM" id="Phobius"/>
    </source>
</evidence>
<dbReference type="RefSeq" id="WP_110682700.1">
    <property type="nucleotide sequence ID" value="NZ_QJRX01000005.1"/>
</dbReference>
<sequence length="201" mass="21902">MTDDNQTTAIEVLDDAQRIEQLERAGKLNRLLIYGLAGALLLNLIAWVLVAVLGGSAEPDEETLAALASRASVETLQKEVAALQLQINPLQQQLKDQQKLILMLSQQQQKPAAQGDAAPAAAASGEQDKENVRMLARTLIGQERNYQHTLGALKDGMRELAGMTPGSRSWLDFYEESLAKPLADSQARVKALQEWSGEEGK</sequence>
<dbReference type="AlphaFoldDB" id="A0A2V4KST1"/>
<protein>
    <submittedName>
        <fullName evidence="2">Uncharacterized protein</fullName>
    </submittedName>
</protein>
<name>A0A2V4KST1_AQUAC</name>
<evidence type="ECO:0000313" key="3">
    <source>
        <dbReference type="Proteomes" id="UP000248146"/>
    </source>
</evidence>
<reference evidence="2 3" key="1">
    <citation type="submission" date="2018-06" db="EMBL/GenBank/DDBJ databases">
        <title>Pseudomonas diversity within urban Lake Michigan freshwaters.</title>
        <authorList>
            <person name="Batrich M."/>
            <person name="Hatzopoulos T."/>
            <person name="Putonti C."/>
        </authorList>
    </citation>
    <scope>NUCLEOTIDE SEQUENCE [LARGE SCALE GENOMIC DNA]</scope>
    <source>
        <strain evidence="2 3">MB-090714</strain>
    </source>
</reference>
<comment type="caution">
    <text evidence="2">The sequence shown here is derived from an EMBL/GenBank/DDBJ whole genome shotgun (WGS) entry which is preliminary data.</text>
</comment>
<dbReference type="EMBL" id="QJRX01000005">
    <property type="protein sequence ID" value="PYC24765.1"/>
    <property type="molecule type" value="Genomic_DNA"/>
</dbReference>
<dbReference type="OrthoDB" id="6903821at2"/>
<evidence type="ECO:0000313" key="2">
    <source>
        <dbReference type="EMBL" id="PYC24765.1"/>
    </source>
</evidence>
<organism evidence="2 3">
    <name type="scientific">Aquipseudomonas alcaligenes</name>
    <name type="common">Pseudomonas alcaligenes</name>
    <dbReference type="NCBI Taxonomy" id="43263"/>
    <lineage>
        <taxon>Bacteria</taxon>
        <taxon>Pseudomonadati</taxon>
        <taxon>Pseudomonadota</taxon>
        <taxon>Gammaproteobacteria</taxon>
        <taxon>Pseudomonadales</taxon>
        <taxon>Pseudomonadaceae</taxon>
        <taxon>Aquipseudomonas</taxon>
    </lineage>
</organism>